<reference evidence="1 2" key="1">
    <citation type="submission" date="2019-04" db="EMBL/GenBank/DDBJ databases">
        <title>An improved genome assembly and genetic linkage map for asparagus bean, Vigna unguiculata ssp. sesquipedialis.</title>
        <authorList>
            <person name="Xia Q."/>
            <person name="Zhang R."/>
            <person name="Dong Y."/>
        </authorList>
    </citation>
    <scope>NUCLEOTIDE SEQUENCE [LARGE SCALE GENOMIC DNA]</scope>
    <source>
        <tissue evidence="1">Leaf</tissue>
    </source>
</reference>
<dbReference type="EMBL" id="CP039348">
    <property type="protein sequence ID" value="QCD89141.1"/>
    <property type="molecule type" value="Genomic_DNA"/>
</dbReference>
<sequence>MLSRRGVRFDSACHLYPIAVPFDRLGQCCSNGAFEKAHPLIEQARFGSRKEHRVCHLYPIGVLFDRFGRSVGIGKQFLAVIVKSYRGVPFDSACHLYPIRVSFDRLGRCCSNGALEKAHPLIEQAWFGSRREPRSAYRPIGLSALKSYF</sequence>
<dbReference type="AlphaFoldDB" id="A0A4D6LKP8"/>
<dbReference type="Proteomes" id="UP000501690">
    <property type="component" value="Linkage Group LG4"/>
</dbReference>
<organism evidence="1 2">
    <name type="scientific">Vigna unguiculata</name>
    <name type="common">Cowpea</name>
    <dbReference type="NCBI Taxonomy" id="3917"/>
    <lineage>
        <taxon>Eukaryota</taxon>
        <taxon>Viridiplantae</taxon>
        <taxon>Streptophyta</taxon>
        <taxon>Embryophyta</taxon>
        <taxon>Tracheophyta</taxon>
        <taxon>Spermatophyta</taxon>
        <taxon>Magnoliopsida</taxon>
        <taxon>eudicotyledons</taxon>
        <taxon>Gunneridae</taxon>
        <taxon>Pentapetalae</taxon>
        <taxon>rosids</taxon>
        <taxon>fabids</taxon>
        <taxon>Fabales</taxon>
        <taxon>Fabaceae</taxon>
        <taxon>Papilionoideae</taxon>
        <taxon>50 kb inversion clade</taxon>
        <taxon>NPAAA clade</taxon>
        <taxon>indigoferoid/millettioid clade</taxon>
        <taxon>Phaseoleae</taxon>
        <taxon>Vigna</taxon>
    </lineage>
</organism>
<accession>A0A4D6LKP8</accession>
<protein>
    <submittedName>
        <fullName evidence="1">Uncharacterized protein</fullName>
    </submittedName>
</protein>
<evidence type="ECO:0000313" key="2">
    <source>
        <dbReference type="Proteomes" id="UP000501690"/>
    </source>
</evidence>
<keyword evidence="2" id="KW-1185">Reference proteome</keyword>
<name>A0A4D6LKP8_VIGUN</name>
<evidence type="ECO:0000313" key="1">
    <source>
        <dbReference type="EMBL" id="QCD89141.1"/>
    </source>
</evidence>
<gene>
    <name evidence="1" type="ORF">DEO72_LG4g79</name>
</gene>
<proteinExistence type="predicted"/>